<evidence type="ECO:0000256" key="8">
    <source>
        <dbReference type="ARBA" id="ARBA00022989"/>
    </source>
</evidence>
<evidence type="ECO:0000256" key="4">
    <source>
        <dbReference type="ARBA" id="ARBA00022553"/>
    </source>
</evidence>
<organism evidence="12 13">
    <name type="scientific">Histidinibacterium lentulum</name>
    <dbReference type="NCBI Taxonomy" id="2480588"/>
    <lineage>
        <taxon>Bacteria</taxon>
        <taxon>Pseudomonadati</taxon>
        <taxon>Pseudomonadota</taxon>
        <taxon>Alphaproteobacteria</taxon>
        <taxon>Rhodobacterales</taxon>
        <taxon>Paracoccaceae</taxon>
        <taxon>Histidinibacterium</taxon>
    </lineage>
</organism>
<reference evidence="12 13" key="1">
    <citation type="submission" date="2018-10" db="EMBL/GenBank/DDBJ databases">
        <title>Histidinibacterium lentulum gen. nov., sp. nov., a marine bacterium from the culture broth of Picochlorum sp. 122.</title>
        <authorList>
            <person name="Wang G."/>
        </authorList>
    </citation>
    <scope>NUCLEOTIDE SEQUENCE [LARGE SCALE GENOMIC DNA]</scope>
    <source>
        <strain evidence="12 13">B17</strain>
    </source>
</reference>
<comment type="catalytic activity">
    <reaction evidence="1">
        <text>ATP + protein L-histidine = ADP + protein N-phospho-L-histidine.</text>
        <dbReference type="EC" id="2.7.13.3"/>
    </reaction>
</comment>
<name>A0A3N2QW95_9RHOB</name>
<dbReference type="Gene3D" id="3.30.565.10">
    <property type="entry name" value="Histidine kinase-like ATPase, C-terminal domain"/>
    <property type="match status" value="1"/>
</dbReference>
<dbReference type="InterPro" id="IPR004358">
    <property type="entry name" value="Sig_transdc_His_kin-like_C"/>
</dbReference>
<comment type="subcellular location">
    <subcellularLocation>
        <location evidence="2">Membrane</location>
    </subcellularLocation>
</comment>
<evidence type="ECO:0000313" key="12">
    <source>
        <dbReference type="EMBL" id="ROT99427.1"/>
    </source>
</evidence>
<sequence length="451" mass="47151">MRSPRGLSLRLRLVVAGAVAVVLALALAGTALVALFATHVERRAGAELTVHLDQLLAGLDRGSDGMLVISAPPADPRFGQPYSGLYWQIESADGLIRSRSLWDWTLSLSEDPQVDGGVRKSRLAGPQDTELLVMERAVTVPQRLGGGSLREAVAMDTAELAAARDAFAAGMMPYLAVLAAFLILAAGAQVAVGLRPLSALGSQVAALRAGAVARMGGAWPSEVRPLASEIDALLDEREQEVRRARARAADLAHGLKTPLQALMGEADRLRDAGDDAAAEGIEEVAAAMRRIVDWELARARAAAAQARDLRTPVASVAEGIVSVLRRTPEGAGLDWRIEVPVDLAVRLDEADLSEALGALAENAARYGTDRVGLVAEVAERVARISVVDDGPGIPESRRTALTDRFARADESRARHGLGLAIAAGIAEAAGGRLTLADAGPGLVATLELPVA</sequence>
<gene>
    <name evidence="12" type="ORF">EAT49_14505</name>
</gene>
<evidence type="ECO:0000256" key="9">
    <source>
        <dbReference type="ARBA" id="ARBA00023136"/>
    </source>
</evidence>
<keyword evidence="13" id="KW-1185">Reference proteome</keyword>
<dbReference type="Proteomes" id="UP000268016">
    <property type="component" value="Unassembled WGS sequence"/>
</dbReference>
<dbReference type="InterPro" id="IPR050428">
    <property type="entry name" value="TCS_sensor_his_kinase"/>
</dbReference>
<evidence type="ECO:0000259" key="11">
    <source>
        <dbReference type="PROSITE" id="PS50109"/>
    </source>
</evidence>
<dbReference type="InterPro" id="IPR003594">
    <property type="entry name" value="HATPase_dom"/>
</dbReference>
<evidence type="ECO:0000256" key="10">
    <source>
        <dbReference type="SAM" id="Phobius"/>
    </source>
</evidence>
<evidence type="ECO:0000256" key="5">
    <source>
        <dbReference type="ARBA" id="ARBA00022679"/>
    </source>
</evidence>
<comment type="caution">
    <text evidence="12">The sequence shown here is derived from an EMBL/GenBank/DDBJ whole genome shotgun (WGS) entry which is preliminary data.</text>
</comment>
<keyword evidence="5" id="KW-0808">Transferase</keyword>
<dbReference type="InterPro" id="IPR036097">
    <property type="entry name" value="HisK_dim/P_sf"/>
</dbReference>
<feature type="transmembrane region" description="Helical" evidence="10">
    <location>
        <begin position="12"/>
        <end position="37"/>
    </location>
</feature>
<keyword evidence="9 10" id="KW-0472">Membrane</keyword>
<dbReference type="GO" id="GO:0005886">
    <property type="term" value="C:plasma membrane"/>
    <property type="evidence" value="ECO:0007669"/>
    <property type="project" value="TreeGrafter"/>
</dbReference>
<evidence type="ECO:0000256" key="7">
    <source>
        <dbReference type="ARBA" id="ARBA00022777"/>
    </source>
</evidence>
<dbReference type="EC" id="2.7.13.3" evidence="3"/>
<evidence type="ECO:0000313" key="13">
    <source>
        <dbReference type="Proteomes" id="UP000268016"/>
    </source>
</evidence>
<dbReference type="SUPFAM" id="SSF55874">
    <property type="entry name" value="ATPase domain of HSP90 chaperone/DNA topoisomerase II/histidine kinase"/>
    <property type="match status" value="1"/>
</dbReference>
<evidence type="ECO:0000256" key="6">
    <source>
        <dbReference type="ARBA" id="ARBA00022692"/>
    </source>
</evidence>
<keyword evidence="6 10" id="KW-0812">Transmembrane</keyword>
<dbReference type="InterPro" id="IPR036890">
    <property type="entry name" value="HATPase_C_sf"/>
</dbReference>
<dbReference type="PANTHER" id="PTHR45436">
    <property type="entry name" value="SENSOR HISTIDINE KINASE YKOH"/>
    <property type="match status" value="1"/>
</dbReference>
<keyword evidence="8 10" id="KW-1133">Transmembrane helix</keyword>
<dbReference type="PANTHER" id="PTHR45436:SF5">
    <property type="entry name" value="SENSOR HISTIDINE KINASE TRCS"/>
    <property type="match status" value="1"/>
</dbReference>
<dbReference type="PRINTS" id="PR00344">
    <property type="entry name" value="BCTRLSENSOR"/>
</dbReference>
<accession>A0A3N2QW95</accession>
<protein>
    <recommendedName>
        <fullName evidence="3">histidine kinase</fullName>
        <ecNumber evidence="3">2.7.13.3</ecNumber>
    </recommendedName>
</protein>
<feature type="transmembrane region" description="Helical" evidence="10">
    <location>
        <begin position="174"/>
        <end position="194"/>
    </location>
</feature>
<evidence type="ECO:0000256" key="2">
    <source>
        <dbReference type="ARBA" id="ARBA00004370"/>
    </source>
</evidence>
<dbReference type="GO" id="GO:0000155">
    <property type="term" value="F:phosphorelay sensor kinase activity"/>
    <property type="evidence" value="ECO:0007669"/>
    <property type="project" value="InterPro"/>
</dbReference>
<dbReference type="Gene3D" id="1.10.287.130">
    <property type="match status" value="1"/>
</dbReference>
<dbReference type="PROSITE" id="PS50109">
    <property type="entry name" value="HIS_KIN"/>
    <property type="match status" value="1"/>
</dbReference>
<keyword evidence="7 12" id="KW-0418">Kinase</keyword>
<dbReference type="Pfam" id="PF02518">
    <property type="entry name" value="HATPase_c"/>
    <property type="match status" value="1"/>
</dbReference>
<dbReference type="InterPro" id="IPR005467">
    <property type="entry name" value="His_kinase_dom"/>
</dbReference>
<feature type="domain" description="Histidine kinase" evidence="11">
    <location>
        <begin position="250"/>
        <end position="451"/>
    </location>
</feature>
<dbReference type="SMART" id="SM00387">
    <property type="entry name" value="HATPase_c"/>
    <property type="match status" value="1"/>
</dbReference>
<dbReference type="OrthoDB" id="9804645at2"/>
<dbReference type="SUPFAM" id="SSF47384">
    <property type="entry name" value="Homodimeric domain of signal transducing histidine kinase"/>
    <property type="match status" value="1"/>
</dbReference>
<evidence type="ECO:0000256" key="3">
    <source>
        <dbReference type="ARBA" id="ARBA00012438"/>
    </source>
</evidence>
<proteinExistence type="predicted"/>
<dbReference type="AlphaFoldDB" id="A0A3N2QW95"/>
<dbReference type="EMBL" id="RDRB01000007">
    <property type="protein sequence ID" value="ROT99427.1"/>
    <property type="molecule type" value="Genomic_DNA"/>
</dbReference>
<keyword evidence="4" id="KW-0597">Phosphoprotein</keyword>
<evidence type="ECO:0000256" key="1">
    <source>
        <dbReference type="ARBA" id="ARBA00000085"/>
    </source>
</evidence>
<dbReference type="RefSeq" id="WP_123643021.1">
    <property type="nucleotide sequence ID" value="NZ_ML119087.1"/>
</dbReference>